<feature type="signal peptide" evidence="1">
    <location>
        <begin position="1"/>
        <end position="20"/>
    </location>
</feature>
<keyword evidence="3" id="KW-1185">Reference proteome</keyword>
<evidence type="ECO:0000313" key="3">
    <source>
        <dbReference type="Proteomes" id="UP001295740"/>
    </source>
</evidence>
<evidence type="ECO:0000256" key="1">
    <source>
        <dbReference type="SAM" id="SignalP"/>
    </source>
</evidence>
<dbReference type="AlphaFoldDB" id="A0AAI8YQW9"/>
<gene>
    <name evidence="2" type="ORF">KHLLAP_LOCUS14483</name>
</gene>
<keyword evidence="1" id="KW-0732">Signal</keyword>
<dbReference type="EMBL" id="CAUWAG010000020">
    <property type="protein sequence ID" value="CAJ2514015.1"/>
    <property type="molecule type" value="Genomic_DNA"/>
</dbReference>
<accession>A0AAI8YQW9</accession>
<dbReference type="Proteomes" id="UP001295740">
    <property type="component" value="Unassembled WGS sequence"/>
</dbReference>
<protein>
    <submittedName>
        <fullName evidence="2">Uu.00g021340.m01.CDS01</fullName>
    </submittedName>
</protein>
<evidence type="ECO:0000313" key="2">
    <source>
        <dbReference type="EMBL" id="CAJ2514015.1"/>
    </source>
</evidence>
<name>A0AAI8YQW9_9PEZI</name>
<feature type="chain" id="PRO_5042476239" evidence="1">
    <location>
        <begin position="21"/>
        <end position="87"/>
    </location>
</feature>
<sequence length="87" mass="9192">MARFFAALLALAAMLQVGVAVPFPIANGTVPEAPSPTSTATAGVIKRADYFNTTARAINFNTTSPTIKYETPTRGLRNFPVALPRPA</sequence>
<comment type="caution">
    <text evidence="2">The sequence shown here is derived from an EMBL/GenBank/DDBJ whole genome shotgun (WGS) entry which is preliminary data.</text>
</comment>
<reference evidence="2" key="1">
    <citation type="submission" date="2023-10" db="EMBL/GenBank/DDBJ databases">
        <authorList>
            <person name="Hackl T."/>
        </authorList>
    </citation>
    <scope>NUCLEOTIDE SEQUENCE</scope>
</reference>
<organism evidence="2 3">
    <name type="scientific">Anthostomella pinea</name>
    <dbReference type="NCBI Taxonomy" id="933095"/>
    <lineage>
        <taxon>Eukaryota</taxon>
        <taxon>Fungi</taxon>
        <taxon>Dikarya</taxon>
        <taxon>Ascomycota</taxon>
        <taxon>Pezizomycotina</taxon>
        <taxon>Sordariomycetes</taxon>
        <taxon>Xylariomycetidae</taxon>
        <taxon>Xylariales</taxon>
        <taxon>Xylariaceae</taxon>
        <taxon>Anthostomella</taxon>
    </lineage>
</organism>
<proteinExistence type="predicted"/>